<gene>
    <name evidence="1" type="ORF">ENS31_10060</name>
</gene>
<comment type="caution">
    <text evidence="1">The sequence shown here is derived from an EMBL/GenBank/DDBJ whole genome shotgun (WGS) entry which is preliminary data.</text>
</comment>
<dbReference type="Gene3D" id="2.50.20.10">
    <property type="entry name" value="Lipoprotein localisation LolA/LolB/LppX"/>
    <property type="match status" value="1"/>
</dbReference>
<accession>A0A7V2ZKT7</accession>
<proteinExistence type="predicted"/>
<evidence type="ECO:0008006" key="2">
    <source>
        <dbReference type="Google" id="ProtNLM"/>
    </source>
</evidence>
<organism evidence="1">
    <name type="scientific">Ignavibacterium album</name>
    <dbReference type="NCBI Taxonomy" id="591197"/>
    <lineage>
        <taxon>Bacteria</taxon>
        <taxon>Pseudomonadati</taxon>
        <taxon>Ignavibacteriota</taxon>
        <taxon>Ignavibacteria</taxon>
        <taxon>Ignavibacteriales</taxon>
        <taxon>Ignavibacteriaceae</taxon>
        <taxon>Ignavibacterium</taxon>
    </lineage>
</organism>
<dbReference type="AlphaFoldDB" id="A0A7V2ZKT7"/>
<sequence length="229" mass="26169">MRKIILILLLSLIEIFPQQKIADDLINSVITNFNRVKDYEVDVDIKVDVEFLKVPDSKARIYFKQPDKIKLKSDGFALLPKEGLDFSPSFLSKKDYTALYERDVILNGIKTALVKIIPVGEQSNIILSSLWIDPLNKVIRKIESTTKTNGTFTIELFYNDDLKYPLADKMIFTFNVDKINLPKSSSTNNGIRTKKKRMPDAPTKGSVIIKYSNYKVNKGLPDSIFEDKQ</sequence>
<evidence type="ECO:0000313" key="1">
    <source>
        <dbReference type="EMBL" id="HFI91854.1"/>
    </source>
</evidence>
<dbReference type="EMBL" id="DSUJ01000008">
    <property type="protein sequence ID" value="HFI91854.1"/>
    <property type="molecule type" value="Genomic_DNA"/>
</dbReference>
<reference evidence="1" key="1">
    <citation type="journal article" date="2020" name="mSystems">
        <title>Genome- and Community-Level Interaction Insights into Carbon Utilization and Element Cycling Functions of Hydrothermarchaeota in Hydrothermal Sediment.</title>
        <authorList>
            <person name="Zhou Z."/>
            <person name="Liu Y."/>
            <person name="Xu W."/>
            <person name="Pan J."/>
            <person name="Luo Z.H."/>
            <person name="Li M."/>
        </authorList>
    </citation>
    <scope>NUCLEOTIDE SEQUENCE [LARGE SCALE GENOMIC DNA]</scope>
    <source>
        <strain evidence="1">SpSt-479</strain>
    </source>
</reference>
<protein>
    <recommendedName>
        <fullName evidence="2">Outer membrane lipoprotein-sorting protein</fullName>
    </recommendedName>
</protein>
<name>A0A7V2ZKT7_9BACT</name>